<organism evidence="1 2">
    <name type="scientific">Myroides odoratimimus</name>
    <dbReference type="NCBI Taxonomy" id="76832"/>
    <lineage>
        <taxon>Bacteria</taxon>
        <taxon>Pseudomonadati</taxon>
        <taxon>Bacteroidota</taxon>
        <taxon>Flavobacteriia</taxon>
        <taxon>Flavobacteriales</taxon>
        <taxon>Flavobacteriaceae</taxon>
        <taxon>Myroides</taxon>
    </lineage>
</organism>
<protein>
    <submittedName>
        <fullName evidence="1">Uncharacterized protein</fullName>
    </submittedName>
</protein>
<dbReference type="EMBL" id="CP013690">
    <property type="protein sequence ID" value="ALU24979.1"/>
    <property type="molecule type" value="Genomic_DNA"/>
</dbReference>
<proteinExistence type="predicted"/>
<evidence type="ECO:0000313" key="2">
    <source>
        <dbReference type="Proteomes" id="UP000069030"/>
    </source>
</evidence>
<sequence>MKPVYYIIPLVNFFTAALLGLLLRSMFVYPIEGVTFLYILHTHSHIALLGWLYLLVYVLFVQQFGIKTPKEEKFYARLFWMTQLAVLGMALTFPFMGYAAASIAFSTLHIICSYVFVIHLWKNNTASGTQQGVLLKTSLFFMAFSTFGVWCLGPAVGMMGKASAFYQICIQFFLHFQFDGWFLTAFLALLFAIVFKGYSLSKFKPFYYTWIVSVILTYALPVSWYVELPILHYLNAVGVLLQLYSVGYLIKPFFKIFKQRNNNESIFVWLLLVLAGICLIMRIGTQLLAISESIAIQLQALRSWIIGFIHLNMLGVLSGFGVWLMVQEKRIVVNTWLKIGILFLVVGFVLTEIILFIQGLQGFIGVVWVVNTPVLLFWASVLLPISILFLLFSYIKIRKS</sequence>
<accession>A0A0S7E929</accession>
<gene>
    <name evidence="1" type="ORF">AS202_01790</name>
</gene>
<dbReference type="RefSeq" id="WP_006260294.1">
    <property type="nucleotide sequence ID" value="NZ_BCMQ01000007.1"/>
</dbReference>
<evidence type="ECO:0000313" key="1">
    <source>
        <dbReference type="EMBL" id="ALU24979.1"/>
    </source>
</evidence>
<name>A0A0S7E929_9FLAO</name>
<dbReference type="eggNOG" id="COG2010">
    <property type="taxonomic scope" value="Bacteria"/>
</dbReference>
<dbReference type="Proteomes" id="UP000069030">
    <property type="component" value="Chromosome"/>
</dbReference>
<reference evidence="1 2" key="1">
    <citation type="journal article" date="2016" name="J. Zhejiang Univ. Sci. B">
        <title>Antibiotic resistance mechanisms of Myroides sp.</title>
        <authorList>
            <person name="Hu S."/>
            <person name="Yuan S."/>
            <person name="Qu H."/>
            <person name="Jiang T."/>
            <person name="Zhou Y."/>
            <person name="Wang M."/>
            <person name="Ming D."/>
        </authorList>
    </citation>
    <scope>NUCLEOTIDE SEQUENCE [LARGE SCALE GENOMIC DNA]</scope>
    <source>
        <strain evidence="1 2">PR63039</strain>
    </source>
</reference>
<dbReference type="KEGG" id="mod:AS202_01790"/>
<dbReference type="AlphaFoldDB" id="A0A0S7E929"/>